<evidence type="ECO:0000313" key="1">
    <source>
        <dbReference type="EMBL" id="MBE9030887.1"/>
    </source>
</evidence>
<name>A0A928Z4C4_9CYAN</name>
<accession>A0A928Z4C4</accession>
<dbReference type="AlphaFoldDB" id="A0A928Z4C4"/>
<dbReference type="Proteomes" id="UP000625316">
    <property type="component" value="Unassembled WGS sequence"/>
</dbReference>
<dbReference type="RefSeq" id="WP_264325715.1">
    <property type="nucleotide sequence ID" value="NZ_JADEXQ010000047.1"/>
</dbReference>
<protein>
    <submittedName>
        <fullName evidence="1">Uncharacterized protein</fullName>
    </submittedName>
</protein>
<sequence>MQRLTLSRLYNWFLALWSYNDLRPDLALRRRINRQVLAARPAHKVSEWYQKFWASRGVSREVATFIYQSLAKYSGLQFAKVLPSDRLCEDLKLPLICWFDWEMSLCEDFYEEFGFELDDYLDVTQLKTVADLMGFFNQQVAMAA</sequence>
<gene>
    <name evidence="1" type="ORF">IQ266_14215</name>
</gene>
<evidence type="ECO:0000313" key="2">
    <source>
        <dbReference type="Proteomes" id="UP000625316"/>
    </source>
</evidence>
<keyword evidence="2" id="KW-1185">Reference proteome</keyword>
<organism evidence="1 2">
    <name type="scientific">Romeriopsis navalis LEGE 11480</name>
    <dbReference type="NCBI Taxonomy" id="2777977"/>
    <lineage>
        <taxon>Bacteria</taxon>
        <taxon>Bacillati</taxon>
        <taxon>Cyanobacteriota</taxon>
        <taxon>Cyanophyceae</taxon>
        <taxon>Leptolyngbyales</taxon>
        <taxon>Leptolyngbyaceae</taxon>
        <taxon>Romeriopsis</taxon>
        <taxon>Romeriopsis navalis</taxon>
    </lineage>
</organism>
<comment type="caution">
    <text evidence="1">The sequence shown here is derived from an EMBL/GenBank/DDBJ whole genome shotgun (WGS) entry which is preliminary data.</text>
</comment>
<reference evidence="1" key="1">
    <citation type="submission" date="2020-10" db="EMBL/GenBank/DDBJ databases">
        <authorList>
            <person name="Castelo-Branco R."/>
            <person name="Eusebio N."/>
            <person name="Adriana R."/>
            <person name="Vieira A."/>
            <person name="Brugerolle De Fraissinette N."/>
            <person name="Rezende De Castro R."/>
            <person name="Schneider M.P."/>
            <person name="Vasconcelos V."/>
            <person name="Leao P.N."/>
        </authorList>
    </citation>
    <scope>NUCLEOTIDE SEQUENCE</scope>
    <source>
        <strain evidence="1">LEGE 11480</strain>
    </source>
</reference>
<proteinExistence type="predicted"/>
<dbReference type="EMBL" id="JADEXQ010000047">
    <property type="protein sequence ID" value="MBE9030887.1"/>
    <property type="molecule type" value="Genomic_DNA"/>
</dbReference>